<accession>A0A8H5MA76</accession>
<organism evidence="2 3">
    <name type="scientific">Collybiopsis confluens</name>
    <dbReference type="NCBI Taxonomy" id="2823264"/>
    <lineage>
        <taxon>Eukaryota</taxon>
        <taxon>Fungi</taxon>
        <taxon>Dikarya</taxon>
        <taxon>Basidiomycota</taxon>
        <taxon>Agaricomycotina</taxon>
        <taxon>Agaricomycetes</taxon>
        <taxon>Agaricomycetidae</taxon>
        <taxon>Agaricales</taxon>
        <taxon>Marasmiineae</taxon>
        <taxon>Omphalotaceae</taxon>
        <taxon>Collybiopsis</taxon>
    </lineage>
</organism>
<evidence type="ECO:0000256" key="1">
    <source>
        <dbReference type="SAM" id="MobiDB-lite"/>
    </source>
</evidence>
<gene>
    <name evidence="2" type="ORF">D9757_005831</name>
</gene>
<evidence type="ECO:0000313" key="2">
    <source>
        <dbReference type="EMBL" id="KAF5386497.1"/>
    </source>
</evidence>
<evidence type="ECO:0000313" key="3">
    <source>
        <dbReference type="Proteomes" id="UP000518752"/>
    </source>
</evidence>
<dbReference type="AlphaFoldDB" id="A0A8H5MA76"/>
<name>A0A8H5MA76_9AGAR</name>
<protein>
    <submittedName>
        <fullName evidence="2">Uncharacterized protein</fullName>
    </submittedName>
</protein>
<feature type="region of interest" description="Disordered" evidence="1">
    <location>
        <begin position="1"/>
        <end position="41"/>
    </location>
</feature>
<dbReference type="EMBL" id="JAACJN010000035">
    <property type="protein sequence ID" value="KAF5386497.1"/>
    <property type="molecule type" value="Genomic_DNA"/>
</dbReference>
<reference evidence="2 3" key="1">
    <citation type="journal article" date="2020" name="ISME J.">
        <title>Uncovering the hidden diversity of litter-decomposition mechanisms in mushroom-forming fungi.</title>
        <authorList>
            <person name="Floudas D."/>
            <person name="Bentzer J."/>
            <person name="Ahren D."/>
            <person name="Johansson T."/>
            <person name="Persson P."/>
            <person name="Tunlid A."/>
        </authorList>
    </citation>
    <scope>NUCLEOTIDE SEQUENCE [LARGE SCALE GENOMIC DNA]</scope>
    <source>
        <strain evidence="2 3">CBS 406.79</strain>
    </source>
</reference>
<proteinExistence type="predicted"/>
<sequence>MSPASAAFLAHQTSPEAPNPSEEEVDPPEYPEPHPHSAGDLPITLALKEALVKSLEEYGVELRFFGGSWKLLVRDLKQLPGTLATWNDTIFS</sequence>
<dbReference type="Proteomes" id="UP000518752">
    <property type="component" value="Unassembled WGS sequence"/>
</dbReference>
<comment type="caution">
    <text evidence="2">The sequence shown here is derived from an EMBL/GenBank/DDBJ whole genome shotgun (WGS) entry which is preliminary data.</text>
</comment>
<keyword evidence="3" id="KW-1185">Reference proteome</keyword>